<evidence type="ECO:0000313" key="2">
    <source>
        <dbReference type="EMBL" id="MBB3041214.1"/>
    </source>
</evidence>
<proteinExistence type="predicted"/>
<dbReference type="InterPro" id="IPR020719">
    <property type="entry name" value="RNA3'_term_phos_cycl-like_CS"/>
</dbReference>
<reference evidence="2 3" key="1">
    <citation type="submission" date="2020-08" db="EMBL/GenBank/DDBJ databases">
        <title>Sequencing the genomes of 1000 actinobacteria strains.</title>
        <authorList>
            <person name="Klenk H.-P."/>
        </authorList>
    </citation>
    <scope>NUCLEOTIDE SEQUENCE [LARGE SCALE GENOMIC DNA]</scope>
    <source>
        <strain evidence="2 3">DSM 105498</strain>
    </source>
</reference>
<gene>
    <name evidence="2" type="ORF">FHU40_001015</name>
</gene>
<dbReference type="Proteomes" id="UP000589626">
    <property type="component" value="Unassembled WGS sequence"/>
</dbReference>
<name>A0A7W4VT28_9ACTN</name>
<dbReference type="AlphaFoldDB" id="A0A7W4VT28"/>
<organism evidence="2 3">
    <name type="scientific">Nocardioides soli</name>
    <dbReference type="NCBI Taxonomy" id="1036020"/>
    <lineage>
        <taxon>Bacteria</taxon>
        <taxon>Bacillati</taxon>
        <taxon>Actinomycetota</taxon>
        <taxon>Actinomycetes</taxon>
        <taxon>Propionibacteriales</taxon>
        <taxon>Nocardioidaceae</taxon>
        <taxon>Nocardioides</taxon>
    </lineage>
</organism>
<sequence length="432" mass="45128">MPKLVQETGRITEAAVAAAKKTGRLPVQLVSPGMGSSGYYSAEVLEQAVTDGLFPAGMQMFADHPTAEEAKARPVRSIKDLVSVSVTEARIATDDDVASWGADPGAVVTEADIAPAWRDLVENFSTAIGLSIRGDGELAEGVIDGKQTKIVESLVHIQSTDWVTRAGRGGKVLSLVESARANARAIEHGIDEATVNDTREALQTALRDAYAAADRVWVYVRDFDESTVWFEIEGAGAGDNAGTYGQAYATASNGAIALSGTRTEVRVQTQFVPVTRPGSTTPTTEESEEDTMGKIQLEEAEHSALTEKAGRVDALLEENATLKAENTSLKEADATRTRNARAGEIVEARAKEAGVSYSPLEVKGLCVDLPVTEDGALDEAAFTKAVDEDAAGRKAAGGAGKVIGHGGAPSGGGTVTWAEIDEAAGLSEKKGA</sequence>
<accession>A0A7W4VT28</accession>
<evidence type="ECO:0000256" key="1">
    <source>
        <dbReference type="SAM" id="Coils"/>
    </source>
</evidence>
<dbReference type="EMBL" id="JACHWR010000001">
    <property type="protein sequence ID" value="MBB3041214.1"/>
    <property type="molecule type" value="Genomic_DNA"/>
</dbReference>
<dbReference type="PROSITE" id="PS01287">
    <property type="entry name" value="RTC"/>
    <property type="match status" value="1"/>
</dbReference>
<keyword evidence="3" id="KW-1185">Reference proteome</keyword>
<feature type="coiled-coil region" evidence="1">
    <location>
        <begin position="305"/>
        <end position="332"/>
    </location>
</feature>
<keyword evidence="1" id="KW-0175">Coiled coil</keyword>
<comment type="caution">
    <text evidence="2">The sequence shown here is derived from an EMBL/GenBank/DDBJ whole genome shotgun (WGS) entry which is preliminary data.</text>
</comment>
<evidence type="ECO:0000313" key="3">
    <source>
        <dbReference type="Proteomes" id="UP000589626"/>
    </source>
</evidence>
<dbReference type="RefSeq" id="WP_183591138.1">
    <property type="nucleotide sequence ID" value="NZ_JACHWR010000001.1"/>
</dbReference>
<protein>
    <submittedName>
        <fullName evidence="2">Uncharacterized protein</fullName>
    </submittedName>
</protein>